<keyword evidence="2" id="KW-1185">Reference proteome</keyword>
<dbReference type="EMBL" id="JAVXZY010000006">
    <property type="protein sequence ID" value="MDT9000713.1"/>
    <property type="molecule type" value="Genomic_DNA"/>
</dbReference>
<reference evidence="1" key="1">
    <citation type="submission" date="2023-09" db="EMBL/GenBank/DDBJ databases">
        <title>Paucibacter sp. APW11 Genome sequencing and assembly.</title>
        <authorList>
            <person name="Kim I."/>
        </authorList>
    </citation>
    <scope>NUCLEOTIDE SEQUENCE</scope>
    <source>
        <strain evidence="1">APW11</strain>
    </source>
</reference>
<organism evidence="1 2">
    <name type="scientific">Roseateles aquae</name>
    <dbReference type="NCBI Taxonomy" id="3077235"/>
    <lineage>
        <taxon>Bacteria</taxon>
        <taxon>Pseudomonadati</taxon>
        <taxon>Pseudomonadota</taxon>
        <taxon>Betaproteobacteria</taxon>
        <taxon>Burkholderiales</taxon>
        <taxon>Sphaerotilaceae</taxon>
        <taxon>Roseateles</taxon>
    </lineage>
</organism>
<comment type="caution">
    <text evidence="1">The sequence shown here is derived from an EMBL/GenBank/DDBJ whole genome shotgun (WGS) entry which is preliminary data.</text>
</comment>
<name>A0ABU3PDQ9_9BURK</name>
<gene>
    <name evidence="1" type="ORF">RQP53_15665</name>
</gene>
<proteinExistence type="predicted"/>
<evidence type="ECO:0000313" key="2">
    <source>
        <dbReference type="Proteomes" id="UP001246372"/>
    </source>
</evidence>
<dbReference type="Proteomes" id="UP001246372">
    <property type="component" value="Unassembled WGS sequence"/>
</dbReference>
<protein>
    <submittedName>
        <fullName evidence="1">Uncharacterized protein</fullName>
    </submittedName>
</protein>
<accession>A0ABU3PDQ9</accession>
<sequence length="87" mass="9822">MTETRAEGVAVELSGLVQRQRVDLGSKSEREALVLIDDQGQAHRLRRQGGNPFADPVLQGWEGQRLRLQGEPRDGYFLIHSWELLPS</sequence>
<evidence type="ECO:0000313" key="1">
    <source>
        <dbReference type="EMBL" id="MDT9000713.1"/>
    </source>
</evidence>
<dbReference type="RefSeq" id="WP_315651546.1">
    <property type="nucleotide sequence ID" value="NZ_JAVXZY010000006.1"/>
</dbReference>